<dbReference type="EMBL" id="BSXT01010764">
    <property type="protein sequence ID" value="GMF82094.1"/>
    <property type="molecule type" value="Genomic_DNA"/>
</dbReference>
<dbReference type="OrthoDB" id="141725at2759"/>
<dbReference type="AlphaFoldDB" id="A0A9W7D9C7"/>
<name>A0A9W7D9C7_9STRA</name>
<proteinExistence type="predicted"/>
<sequence>MAGSTQRSLSCTCAGSSQGPATDEAQWGLRVIHTLLEIGIQFVLSHHLKDLPQVPDMDFYGAAAILSATVDKDVVEVTRLEVAEWTKHMEDHAIERGGGVLQSLGHNEPLPEHTAGSTESRERNVTLAHQYLVEAIGQVDGAEDGAARHGVQYHVLARNQGLRWDGGVVQLVESVDDVPTTRGLLHAEGRARMWRGALSDMAGLPATFEEFVDGLHLVSRQWPLPYHAVLRAWREVYLVANATIRW</sequence>
<organism evidence="2 3">
    <name type="scientific">Phytophthora fragariaefolia</name>
    <dbReference type="NCBI Taxonomy" id="1490495"/>
    <lineage>
        <taxon>Eukaryota</taxon>
        <taxon>Sar</taxon>
        <taxon>Stramenopiles</taxon>
        <taxon>Oomycota</taxon>
        <taxon>Peronosporomycetes</taxon>
        <taxon>Peronosporales</taxon>
        <taxon>Peronosporaceae</taxon>
        <taxon>Phytophthora</taxon>
    </lineage>
</organism>
<protein>
    <submittedName>
        <fullName evidence="2">Unnamed protein product</fullName>
    </submittedName>
</protein>
<reference evidence="2" key="1">
    <citation type="submission" date="2023-04" db="EMBL/GenBank/DDBJ databases">
        <title>Phytophthora fragariaefolia NBRC 109709.</title>
        <authorList>
            <person name="Ichikawa N."/>
            <person name="Sato H."/>
            <person name="Tonouchi N."/>
        </authorList>
    </citation>
    <scope>NUCLEOTIDE SEQUENCE</scope>
    <source>
        <strain evidence="2">NBRC 109709</strain>
    </source>
</reference>
<feature type="compositionally biased region" description="Polar residues" evidence="1">
    <location>
        <begin position="1"/>
        <end position="20"/>
    </location>
</feature>
<gene>
    <name evidence="2" type="ORF">Pfra01_002879000</name>
</gene>
<comment type="caution">
    <text evidence="2">The sequence shown here is derived from an EMBL/GenBank/DDBJ whole genome shotgun (WGS) entry which is preliminary data.</text>
</comment>
<evidence type="ECO:0000256" key="1">
    <source>
        <dbReference type="SAM" id="MobiDB-lite"/>
    </source>
</evidence>
<evidence type="ECO:0000313" key="2">
    <source>
        <dbReference type="EMBL" id="GMF82094.1"/>
    </source>
</evidence>
<feature type="region of interest" description="Disordered" evidence="1">
    <location>
        <begin position="1"/>
        <end position="21"/>
    </location>
</feature>
<evidence type="ECO:0000313" key="3">
    <source>
        <dbReference type="Proteomes" id="UP001165121"/>
    </source>
</evidence>
<keyword evidence="3" id="KW-1185">Reference proteome</keyword>
<dbReference type="Proteomes" id="UP001165121">
    <property type="component" value="Unassembled WGS sequence"/>
</dbReference>
<feature type="region of interest" description="Disordered" evidence="1">
    <location>
        <begin position="102"/>
        <end position="121"/>
    </location>
</feature>
<accession>A0A9W7D9C7</accession>